<dbReference type="RefSeq" id="XP_013332732.1">
    <property type="nucleotide sequence ID" value="XM_013477278.1"/>
</dbReference>
<feature type="region of interest" description="Disordered" evidence="1">
    <location>
        <begin position="696"/>
        <end position="731"/>
    </location>
</feature>
<dbReference type="VEuPathDB" id="ToxoDB:EMWEY_00014340"/>
<gene>
    <name evidence="4" type="ORF">EMWEY_00014340</name>
</gene>
<dbReference type="SMART" id="SM01280">
    <property type="entry name" value="Mcm10"/>
    <property type="match status" value="1"/>
</dbReference>
<keyword evidence="2" id="KW-0472">Membrane</keyword>
<feature type="compositionally biased region" description="Basic and acidic residues" evidence="1">
    <location>
        <begin position="721"/>
        <end position="731"/>
    </location>
</feature>
<dbReference type="EMBL" id="HG718795">
    <property type="protein sequence ID" value="CDJ56082.1"/>
    <property type="molecule type" value="Genomic_DNA"/>
</dbReference>
<dbReference type="GeneID" id="25335420"/>
<evidence type="ECO:0000256" key="2">
    <source>
        <dbReference type="SAM" id="Phobius"/>
    </source>
</evidence>
<dbReference type="AlphaFoldDB" id="U6LVX1"/>
<proteinExistence type="predicted"/>
<feature type="region of interest" description="Disordered" evidence="1">
    <location>
        <begin position="168"/>
        <end position="203"/>
    </location>
</feature>
<feature type="compositionally biased region" description="Low complexity" evidence="1">
    <location>
        <begin position="462"/>
        <end position="480"/>
    </location>
</feature>
<feature type="region of interest" description="Disordered" evidence="1">
    <location>
        <begin position="257"/>
        <end position="357"/>
    </location>
</feature>
<dbReference type="Proteomes" id="UP000030763">
    <property type="component" value="Unassembled WGS sequence"/>
</dbReference>
<feature type="compositionally biased region" description="Low complexity" evidence="1">
    <location>
        <begin position="421"/>
        <end position="455"/>
    </location>
</feature>
<evidence type="ECO:0000313" key="4">
    <source>
        <dbReference type="EMBL" id="CDJ56082.1"/>
    </source>
</evidence>
<evidence type="ECO:0000256" key="1">
    <source>
        <dbReference type="SAM" id="MobiDB-lite"/>
    </source>
</evidence>
<keyword evidence="2" id="KW-0812">Transmembrane</keyword>
<evidence type="ECO:0000259" key="3">
    <source>
        <dbReference type="SMART" id="SM01280"/>
    </source>
</evidence>
<sequence>MASATTPTLKVKSDCVVLDGKELEMEKWSMPYQDAATRLQRPELKIVSLQKACSFGDELASDVSWGRAVEQPELGTVKGIVRCSAMTRRQVQCRQMVHLPSMGEYCRFHVNTKDHQKAKGGHATSVADSINELLDSSDKDRRAAILNTLAPSSAASAAAAAAASAAAVGPAHGDTSQQAHKQKENIQQQQQKENIPQQHLHAKQQTMSSMLGLLLLPIAVIAILSSADIAGLLTVATPYGAAPATELLQRSILLHQTSRSTPPPVNGNDSLTSSSKVTSTPTGSSARNSSNSSGNKSSNSSSRKNSNGNSSSTSSTTSSNGSCTQSSNSTISPVMCSNSSSSSPADRDKQAAEAFSSSRDMALAIQLSLTKRMRFDSTPHLAQQAKDLHTRLFLHPNAEIALLAFKNYRYLHHIATVTPRGVQKPPQHQQQHRAAAVAGQAAAGAAAAEPKARGASLATDKAGSPVAVPPAEAAAAAEAGSDQRQVPQPPPLDSAADVRRALRELKKPKLVSSTLSALKQTQKAGEALQRSEERQQKRLAKEQQQNLKAAKMQRAAASTPTGSAAAAGPAATEAEKREILEKMLQLKSSVADIVDEASHSHWKTASAIWSCERYTDRLNAACVARNHQQQPRKATKRFVQCGGCGHKPIPTLNNQLPDGCPKCRVASQHLSFRVISLYAPKAAKLLDQEKLSIDGTEVVSSKQQQQQLRQPSEEGAGEEGFFEHPDLPNTS</sequence>
<feature type="transmembrane region" description="Helical" evidence="2">
    <location>
        <begin position="211"/>
        <end position="233"/>
    </location>
</feature>
<organism evidence="4 5">
    <name type="scientific">Eimeria maxima</name>
    <name type="common">Coccidian parasite</name>
    <dbReference type="NCBI Taxonomy" id="5804"/>
    <lineage>
        <taxon>Eukaryota</taxon>
        <taxon>Sar</taxon>
        <taxon>Alveolata</taxon>
        <taxon>Apicomplexa</taxon>
        <taxon>Conoidasida</taxon>
        <taxon>Coccidia</taxon>
        <taxon>Eucoccidiorida</taxon>
        <taxon>Eimeriorina</taxon>
        <taxon>Eimeriidae</taxon>
        <taxon>Eimeria</taxon>
    </lineage>
</organism>
<evidence type="ECO:0000313" key="5">
    <source>
        <dbReference type="Proteomes" id="UP000030763"/>
    </source>
</evidence>
<feature type="compositionally biased region" description="Low complexity" evidence="1">
    <location>
        <begin position="555"/>
        <end position="572"/>
    </location>
</feature>
<feature type="region of interest" description="Disordered" evidence="1">
    <location>
        <begin position="511"/>
        <end position="573"/>
    </location>
</feature>
<name>U6LVX1_EIMMA</name>
<feature type="compositionally biased region" description="Basic and acidic residues" evidence="1">
    <location>
        <begin position="529"/>
        <end position="541"/>
    </location>
</feature>
<keyword evidence="5" id="KW-1185">Reference proteome</keyword>
<reference evidence="4" key="2">
    <citation type="submission" date="2013-10" db="EMBL/GenBank/DDBJ databases">
        <authorList>
            <person name="Aslett M."/>
        </authorList>
    </citation>
    <scope>NUCLEOTIDE SEQUENCE [LARGE SCALE GENOMIC DNA]</scope>
    <source>
        <strain evidence="4">Weybridge</strain>
    </source>
</reference>
<feature type="region of interest" description="Disordered" evidence="1">
    <location>
        <begin position="420"/>
        <end position="494"/>
    </location>
</feature>
<feature type="compositionally biased region" description="Low complexity" evidence="1">
    <location>
        <begin position="185"/>
        <end position="199"/>
    </location>
</feature>
<feature type="compositionally biased region" description="Low complexity" evidence="1">
    <location>
        <begin position="282"/>
        <end position="330"/>
    </location>
</feature>
<feature type="domain" description="Replication factor Mcm10 C-terminal" evidence="3">
    <location>
        <begin position="423"/>
        <end position="701"/>
    </location>
</feature>
<feature type="compositionally biased region" description="Polar residues" evidence="1">
    <location>
        <begin position="511"/>
        <end position="523"/>
    </location>
</feature>
<dbReference type="OMA" id="CHQCNEY"/>
<dbReference type="OrthoDB" id="273123at2759"/>
<keyword evidence="2" id="KW-1133">Transmembrane helix</keyword>
<reference evidence="4" key="1">
    <citation type="submission" date="2013-10" db="EMBL/GenBank/DDBJ databases">
        <title>Genomic analysis of the causative agents of coccidiosis in chickens.</title>
        <authorList>
            <person name="Reid A.J."/>
            <person name="Blake D."/>
            <person name="Billington K."/>
            <person name="Browne H."/>
            <person name="Dunn M."/>
            <person name="Hung S."/>
            <person name="Kawahara F."/>
            <person name="Miranda-Saavedra D."/>
            <person name="Mourier T."/>
            <person name="Nagra H."/>
            <person name="Otto T.D."/>
            <person name="Rawlings N."/>
            <person name="Sanchez A."/>
            <person name="Sanders M."/>
            <person name="Subramaniam C."/>
            <person name="Tay Y."/>
            <person name="Dear P."/>
            <person name="Doerig C."/>
            <person name="Gruber A."/>
            <person name="Parkinson J."/>
            <person name="Shirley M."/>
            <person name="Wan K.L."/>
            <person name="Berriman M."/>
            <person name="Tomley F."/>
            <person name="Pain A."/>
        </authorList>
    </citation>
    <scope>NUCLEOTIDE SEQUENCE [LARGE SCALE GENOMIC DNA]</scope>
    <source>
        <strain evidence="4">Weybridge</strain>
    </source>
</reference>
<accession>U6LVX1</accession>
<protein>
    <recommendedName>
        <fullName evidence="3">Replication factor Mcm10 C-terminal domain-containing protein</fullName>
    </recommendedName>
</protein>
<feature type="compositionally biased region" description="Polar residues" evidence="1">
    <location>
        <begin position="267"/>
        <end position="281"/>
    </location>
</feature>
<dbReference type="InterPro" id="IPR015411">
    <property type="entry name" value="Rep_factor_Mcm10_C"/>
</dbReference>